<feature type="binding site" evidence="5">
    <location>
        <position position="376"/>
    </location>
    <ligand>
        <name>substrate</name>
    </ligand>
</feature>
<comment type="pathway">
    <text evidence="5">Amino-acid biosynthesis; L-arginine biosynthesis; L-ornithine and N-acetyl-L-glutamate from L-glutamate and N(2)-acetyl-L-ornithine (cyclic): step 1/1.</text>
</comment>
<feature type="active site" description="Nucleophile" evidence="5">
    <location>
        <position position="168"/>
    </location>
</feature>
<dbReference type="Proteomes" id="UP000001901">
    <property type="component" value="Chromosome"/>
</dbReference>
<feature type="binding site" evidence="5">
    <location>
        <position position="381"/>
    </location>
    <ligand>
        <name>substrate</name>
    </ligand>
</feature>
<dbReference type="InterPro" id="IPR042195">
    <property type="entry name" value="ArgJ_beta_C"/>
</dbReference>
<dbReference type="Pfam" id="PF01960">
    <property type="entry name" value="ArgJ"/>
    <property type="match status" value="1"/>
</dbReference>
<feature type="site" description="Cleavage; by autolysis" evidence="5">
    <location>
        <begin position="167"/>
        <end position="168"/>
    </location>
</feature>
<comment type="function">
    <text evidence="5">Catalyzes two activities which are involved in the cyclic version of arginine biosynthesis: the synthesis of N-acetylglutamate from glutamate and acetyl-CoA as the acetyl donor, and of ornithine by transacetylation between N(2)-acetylornithine and glutamate.</text>
</comment>
<organism evidence="6 7">
    <name type="scientific">Archaeoglobus profundus (strain DSM 5631 / JCM 9629 / NBRC 100127 / Av18)</name>
    <dbReference type="NCBI Taxonomy" id="572546"/>
    <lineage>
        <taxon>Archaea</taxon>
        <taxon>Methanobacteriati</taxon>
        <taxon>Methanobacteriota</taxon>
        <taxon>Archaeoglobi</taxon>
        <taxon>Archaeoglobales</taxon>
        <taxon>Archaeoglobaceae</taxon>
        <taxon>Archaeoglobus</taxon>
    </lineage>
</organism>
<dbReference type="AlphaFoldDB" id="D2REU9"/>
<proteinExistence type="inferred from homology"/>
<dbReference type="MEROPS" id="T05.002"/>
<dbReference type="GO" id="GO:0004358">
    <property type="term" value="F:L-glutamate N-acetyltransferase activity, acting on acetyl-L-ornithine as donor"/>
    <property type="evidence" value="ECO:0007669"/>
    <property type="project" value="UniProtKB-UniRule"/>
</dbReference>
<feature type="chain" id="PRO_5023332193" description="Arginine biosynthesis bifunctional protein ArgJ alpha chain" evidence="5">
    <location>
        <begin position="1"/>
        <end position="167"/>
    </location>
</feature>
<dbReference type="RefSeq" id="WP_012940979.1">
    <property type="nucleotide sequence ID" value="NC_013741.1"/>
</dbReference>
<feature type="site" description="Involved in the stabilization of negative charge on the oxyanion by the formation of the oxyanion hole" evidence="5">
    <location>
        <position position="98"/>
    </location>
</feature>
<gene>
    <name evidence="5" type="primary">argJ</name>
    <name evidence="6" type="ordered locus">Arcpr_1597</name>
</gene>
<dbReference type="Gene3D" id="3.60.70.12">
    <property type="entry name" value="L-amino peptidase D-ALA esterase/amidase"/>
    <property type="match status" value="1"/>
</dbReference>
<dbReference type="UniPathway" id="UPA00068">
    <property type="reaction ID" value="UER00106"/>
</dbReference>
<dbReference type="Gene3D" id="3.10.20.340">
    <property type="entry name" value="ArgJ beta chain, C-terminal domain"/>
    <property type="match status" value="1"/>
</dbReference>
<dbReference type="PaxDb" id="572546-Arcpr_1597"/>
<dbReference type="STRING" id="572546.Arcpr_1597"/>
<feature type="binding site" evidence="5">
    <location>
        <position position="246"/>
    </location>
    <ligand>
        <name>substrate</name>
    </ligand>
</feature>
<dbReference type="PANTHER" id="PTHR23100:SF0">
    <property type="entry name" value="ARGININE BIOSYNTHESIS BIFUNCTIONAL PROTEIN ARGJ, MITOCHONDRIAL"/>
    <property type="match status" value="1"/>
</dbReference>
<dbReference type="NCBIfam" id="NF003802">
    <property type="entry name" value="PRK05388.1"/>
    <property type="match status" value="1"/>
</dbReference>
<keyword evidence="7" id="KW-1185">Reference proteome</keyword>
<keyword evidence="5" id="KW-0511">Multifunctional enzyme</keyword>
<dbReference type="EMBL" id="CP001857">
    <property type="protein sequence ID" value="ADB58643.1"/>
    <property type="molecule type" value="Genomic_DNA"/>
</dbReference>
<comment type="subunit">
    <text evidence="5">Heterotetramer of two alpha and two beta chains.</text>
</comment>
<dbReference type="NCBIfam" id="TIGR00120">
    <property type="entry name" value="ArgJ"/>
    <property type="match status" value="1"/>
</dbReference>
<feature type="site" description="Involved in the stabilization of negative charge on the oxyanion by the formation of the oxyanion hole" evidence="5">
    <location>
        <position position="97"/>
    </location>
</feature>
<keyword evidence="4 5" id="KW-0012">Acyltransferase</keyword>
<evidence type="ECO:0000256" key="3">
    <source>
        <dbReference type="ARBA" id="ARBA00022813"/>
    </source>
</evidence>
<evidence type="ECO:0000256" key="1">
    <source>
        <dbReference type="ARBA" id="ARBA00006774"/>
    </source>
</evidence>
<dbReference type="GO" id="GO:0006526">
    <property type="term" value="P:L-arginine biosynthetic process"/>
    <property type="evidence" value="ECO:0007669"/>
    <property type="project" value="UniProtKB-UniRule"/>
</dbReference>
<accession>D2REU9</accession>
<dbReference type="EC" id="2.3.1.1" evidence="5"/>
<dbReference type="OrthoDB" id="52592at2157"/>
<feature type="binding site" evidence="5">
    <location>
        <position position="157"/>
    </location>
    <ligand>
        <name>substrate</name>
    </ligand>
</feature>
<feature type="binding site" evidence="5">
    <location>
        <position position="168"/>
    </location>
    <ligand>
        <name>substrate</name>
    </ligand>
</feature>
<evidence type="ECO:0000256" key="2">
    <source>
        <dbReference type="ARBA" id="ARBA00022679"/>
    </source>
</evidence>
<comment type="pathway">
    <text evidence="5">Amino-acid biosynthesis; L-arginine biosynthesis; N(2)-acetyl-L-ornithine from L-glutamate: step 1/4.</text>
</comment>
<keyword evidence="5" id="KW-0028">Amino-acid biosynthesis</keyword>
<dbReference type="CDD" id="cd02152">
    <property type="entry name" value="OAT"/>
    <property type="match status" value="1"/>
</dbReference>
<evidence type="ECO:0000256" key="5">
    <source>
        <dbReference type="HAMAP-Rule" id="MF_01106"/>
    </source>
</evidence>
<comment type="catalytic activity">
    <reaction evidence="5">
        <text>N(2)-acetyl-L-ornithine + L-glutamate = N-acetyl-L-glutamate + L-ornithine</text>
        <dbReference type="Rhea" id="RHEA:15349"/>
        <dbReference type="ChEBI" id="CHEBI:29985"/>
        <dbReference type="ChEBI" id="CHEBI:44337"/>
        <dbReference type="ChEBI" id="CHEBI:46911"/>
        <dbReference type="ChEBI" id="CHEBI:57805"/>
        <dbReference type="EC" id="2.3.1.35"/>
    </reaction>
</comment>
<dbReference type="GeneID" id="8740288"/>
<keyword evidence="5" id="KW-0963">Cytoplasm</keyword>
<dbReference type="HAMAP" id="MF_01106">
    <property type="entry name" value="ArgJ"/>
    <property type="match status" value="1"/>
</dbReference>
<dbReference type="EC" id="2.3.1.35" evidence="5"/>
<dbReference type="eggNOG" id="arCOG04413">
    <property type="taxonomic scope" value="Archaea"/>
</dbReference>
<reference evidence="6 7" key="1">
    <citation type="journal article" date="2010" name="Stand. Genomic Sci.">
        <title>Complete genome sequence of Archaeoglobus profundus type strain (AV18).</title>
        <authorList>
            <person name="von Jan M."/>
            <person name="Lapidus A."/>
            <person name="Del Rio T.G."/>
            <person name="Copeland A."/>
            <person name="Tice H."/>
            <person name="Cheng J.F."/>
            <person name="Lucas S."/>
            <person name="Chen F."/>
            <person name="Nolan M."/>
            <person name="Goodwin L."/>
            <person name="Han C."/>
            <person name="Pitluck S."/>
            <person name="Liolios K."/>
            <person name="Ivanova N."/>
            <person name="Mavromatis K."/>
            <person name="Ovchinnikova G."/>
            <person name="Chertkov O."/>
            <person name="Pati A."/>
            <person name="Chen A."/>
            <person name="Palaniappan K."/>
            <person name="Land M."/>
            <person name="Hauser L."/>
            <person name="Chang Y.J."/>
            <person name="Jeffries C.D."/>
            <person name="Saunders E."/>
            <person name="Brettin T."/>
            <person name="Detter J.C."/>
            <person name="Chain P."/>
            <person name="Eichinger K."/>
            <person name="Huber H."/>
            <person name="Spring S."/>
            <person name="Rohde M."/>
            <person name="Goker M."/>
            <person name="Wirth R."/>
            <person name="Woyke T."/>
            <person name="Bristow J."/>
            <person name="Eisen J.A."/>
            <person name="Markowitz V."/>
            <person name="Hugenholtz P."/>
            <person name="Kyrpides N.C."/>
            <person name="Klenk H.P."/>
        </authorList>
    </citation>
    <scope>NUCLEOTIDE SEQUENCE [LARGE SCALE GENOMIC DNA]</scope>
    <source>
        <strain evidence="7">DSM 5631 / JCM 9629 / NBRC 100127 / Av18</strain>
    </source>
</reference>
<name>D2REU9_ARCPA</name>
<comment type="similarity">
    <text evidence="1 5">Belongs to the ArgJ family.</text>
</comment>
<feature type="binding site" evidence="5">
    <location>
        <position position="136"/>
    </location>
    <ligand>
        <name>substrate</name>
    </ligand>
</feature>
<dbReference type="GO" id="GO:0006592">
    <property type="term" value="P:ornithine biosynthetic process"/>
    <property type="evidence" value="ECO:0007669"/>
    <property type="project" value="TreeGrafter"/>
</dbReference>
<comment type="subcellular location">
    <subcellularLocation>
        <location evidence="5">Cytoplasm</location>
    </subcellularLocation>
</comment>
<evidence type="ECO:0000313" key="6">
    <source>
        <dbReference type="EMBL" id="ADB58643.1"/>
    </source>
</evidence>
<dbReference type="HOGENOM" id="CLU_027172_1_0_2"/>
<dbReference type="InterPro" id="IPR002813">
    <property type="entry name" value="Arg_biosynth_ArgJ"/>
</dbReference>
<dbReference type="KEGG" id="apo:Arcpr_1597"/>
<dbReference type="InterPro" id="IPR016117">
    <property type="entry name" value="ArgJ-like_dom_sf"/>
</dbReference>
<keyword evidence="2 5" id="KW-0808">Transferase</keyword>
<dbReference type="PANTHER" id="PTHR23100">
    <property type="entry name" value="ARGININE BIOSYNTHESIS BIFUNCTIONAL PROTEIN ARGJ"/>
    <property type="match status" value="1"/>
</dbReference>
<protein>
    <recommendedName>
        <fullName evidence="5">Arginine biosynthesis bifunctional protein ArgJ</fullName>
    </recommendedName>
    <domain>
        <recommendedName>
            <fullName evidence="5">Glutamate N-acetyltransferase</fullName>
            <ecNumber evidence="5">2.3.1.35</ecNumber>
        </recommendedName>
        <alternativeName>
            <fullName evidence="5">Ornithine acetyltransferase</fullName>
            <shortName evidence="5">OATase</shortName>
        </alternativeName>
        <alternativeName>
            <fullName evidence="5">Ornithine transacetylase</fullName>
        </alternativeName>
    </domain>
    <domain>
        <recommendedName>
            <fullName evidence="5">Amino-acid acetyltransferase</fullName>
            <ecNumber evidence="5">2.3.1.1</ecNumber>
        </recommendedName>
        <alternativeName>
            <fullName evidence="5">N-acetylglutamate synthase</fullName>
            <shortName evidence="5">AGSase</shortName>
        </alternativeName>
    </domain>
    <component>
        <recommendedName>
            <fullName evidence="5">Arginine biosynthesis bifunctional protein ArgJ alpha chain</fullName>
        </recommendedName>
    </component>
    <component>
        <recommendedName>
            <fullName evidence="5">Arginine biosynthesis bifunctional protein ArgJ beta chain</fullName>
        </recommendedName>
    </component>
</protein>
<dbReference type="GO" id="GO:0004042">
    <property type="term" value="F:L-glutamate N-acetyltransferase activity"/>
    <property type="evidence" value="ECO:0007669"/>
    <property type="project" value="UniProtKB-UniRule"/>
</dbReference>
<evidence type="ECO:0000256" key="4">
    <source>
        <dbReference type="ARBA" id="ARBA00023315"/>
    </source>
</evidence>
<keyword evidence="5" id="KW-0055">Arginine biosynthesis</keyword>
<comment type="catalytic activity">
    <reaction evidence="5">
        <text>L-glutamate + acetyl-CoA = N-acetyl-L-glutamate + CoA + H(+)</text>
        <dbReference type="Rhea" id="RHEA:24292"/>
        <dbReference type="ChEBI" id="CHEBI:15378"/>
        <dbReference type="ChEBI" id="CHEBI:29985"/>
        <dbReference type="ChEBI" id="CHEBI:44337"/>
        <dbReference type="ChEBI" id="CHEBI:57287"/>
        <dbReference type="ChEBI" id="CHEBI:57288"/>
        <dbReference type="EC" id="2.3.1.1"/>
    </reaction>
</comment>
<evidence type="ECO:0000313" key="7">
    <source>
        <dbReference type="Proteomes" id="UP000001901"/>
    </source>
</evidence>
<sequence length="381" mass="41601">MHELVKCNGIKEGKNGLGIVVCEGSVAGVFTQNKFKSPSVVVTEEHIKNGFIEGIIANSGNANAFTGKQGYKDAKRMCQLLAEKLKTNTESIAVASTGVIGIQLDMEWIESRFEKVYAGLGNKEENALAFAKSIMTTDRFPKFAKYKEDFKIAGVCKGAGMIHPNMATMLAFIFTDAKFEAGELKEMLRTAVKYSFNAISVDGDTSTNDMVLLVAKGECEVSRDRFLNGLKDVCLNLAKQIARDGEGATKLIKVTIVNAKSEEEAFKGARTVVSSNLVKTAVFGNDPNWGRIIASLGYSGIDVNEELDLKLLGYRDGHKIEEVELVKNGVGLGNEGIARRVMEKSNEIEFIINLKLGNGNGYAYGCDLTYDYVRINSEYTT</sequence>
<feature type="chain" id="PRO_5023332194" description="Arginine biosynthesis bifunctional protein ArgJ beta chain" evidence="5">
    <location>
        <begin position="168"/>
        <end position="381"/>
    </location>
</feature>
<dbReference type="SUPFAM" id="SSF56266">
    <property type="entry name" value="DmpA/ArgJ-like"/>
    <property type="match status" value="1"/>
</dbReference>
<dbReference type="GO" id="GO:0005737">
    <property type="term" value="C:cytoplasm"/>
    <property type="evidence" value="ECO:0007669"/>
    <property type="project" value="UniProtKB-SubCell"/>
</dbReference>
<keyword evidence="3 5" id="KW-0068">Autocatalytic cleavage</keyword>